<feature type="transmembrane region" description="Helical" evidence="1">
    <location>
        <begin position="46"/>
        <end position="66"/>
    </location>
</feature>
<comment type="caution">
    <text evidence="2">The sequence shown here is derived from an EMBL/GenBank/DDBJ whole genome shotgun (WGS) entry which is preliminary data.</text>
</comment>
<dbReference type="EMBL" id="JAFIMR010000069">
    <property type="protein sequence ID" value="KAI1850503.1"/>
    <property type="molecule type" value="Genomic_DNA"/>
</dbReference>
<keyword evidence="1" id="KW-1133">Transmembrane helix</keyword>
<dbReference type="OrthoDB" id="2563633at2759"/>
<dbReference type="Proteomes" id="UP000829685">
    <property type="component" value="Unassembled WGS sequence"/>
</dbReference>
<keyword evidence="1" id="KW-0472">Membrane</keyword>
<organism evidence="2 3">
    <name type="scientific">Neoarthrinium moseri</name>
    <dbReference type="NCBI Taxonomy" id="1658444"/>
    <lineage>
        <taxon>Eukaryota</taxon>
        <taxon>Fungi</taxon>
        <taxon>Dikarya</taxon>
        <taxon>Ascomycota</taxon>
        <taxon>Pezizomycotina</taxon>
        <taxon>Sordariomycetes</taxon>
        <taxon>Xylariomycetidae</taxon>
        <taxon>Amphisphaeriales</taxon>
        <taxon>Apiosporaceae</taxon>
        <taxon>Neoarthrinium</taxon>
    </lineage>
</organism>
<feature type="transmembrane region" description="Helical" evidence="1">
    <location>
        <begin position="110"/>
        <end position="132"/>
    </location>
</feature>
<protein>
    <submittedName>
        <fullName evidence="2">Uncharacterized protein</fullName>
    </submittedName>
</protein>
<keyword evidence="1" id="KW-0812">Transmembrane</keyword>
<evidence type="ECO:0000313" key="2">
    <source>
        <dbReference type="EMBL" id="KAI1850503.1"/>
    </source>
</evidence>
<dbReference type="AlphaFoldDB" id="A0A9P9W953"/>
<gene>
    <name evidence="2" type="ORF">JX265_013395</name>
</gene>
<proteinExistence type="predicted"/>
<keyword evidence="3" id="KW-1185">Reference proteome</keyword>
<name>A0A9P9W953_9PEZI</name>
<sequence length="152" mass="16461">MTQVIQLGLLVEAVLNVIGAAVFIRYPAWCLSYVVSSDTVPPSAAVLWQIYGGLVLALTIPILLVIPNSPTVFEQRSLIFKTLTAGELVLIGVLSWHASKPIESGFTWSGLALSAMFLLPALTWHSCAAFVLPDLMRPSTRIRDNGEARKGL</sequence>
<feature type="transmembrane region" description="Helical" evidence="1">
    <location>
        <begin position="7"/>
        <end position="26"/>
    </location>
</feature>
<feature type="transmembrane region" description="Helical" evidence="1">
    <location>
        <begin position="78"/>
        <end position="98"/>
    </location>
</feature>
<evidence type="ECO:0000256" key="1">
    <source>
        <dbReference type="SAM" id="Phobius"/>
    </source>
</evidence>
<reference evidence="2" key="1">
    <citation type="submission" date="2021-03" db="EMBL/GenBank/DDBJ databases">
        <title>Revisited historic fungal species revealed as producer of novel bioactive compounds through whole genome sequencing and comparative genomics.</title>
        <authorList>
            <person name="Vignolle G.A."/>
            <person name="Hochenegger N."/>
            <person name="Mach R.L."/>
            <person name="Mach-Aigner A.R."/>
            <person name="Javad Rahimi M."/>
            <person name="Salim K.A."/>
            <person name="Chan C.M."/>
            <person name="Lim L.B.L."/>
            <person name="Cai F."/>
            <person name="Druzhinina I.S."/>
            <person name="U'Ren J.M."/>
            <person name="Derntl C."/>
        </authorList>
    </citation>
    <scope>NUCLEOTIDE SEQUENCE</scope>
    <source>
        <strain evidence="2">TUCIM 5799</strain>
    </source>
</reference>
<evidence type="ECO:0000313" key="3">
    <source>
        <dbReference type="Proteomes" id="UP000829685"/>
    </source>
</evidence>
<accession>A0A9P9W953</accession>